<protein>
    <recommendedName>
        <fullName evidence="5">RNA ligase (ATP)</fullName>
    </recommendedName>
</protein>
<sequence>MFKKFNSIENTYRKEHINRIQLEGHWTGEYVVQEKVHGANMSFYTTDGVDFVACKRSGPIEAGENFYHHERILAANLKSLRIIWKRLKAGMPGLDQMTVFGEVFGGAYPHDDVPRVKDAMKVQKGVCYSPDNLFYAFDVTANGQYLGVDTANACFEAAGMFYAKTLFRGPAAEALAYPNDFNSTLPGELGLPDIGENVVEGTVIRPVEVKYLASGSRVILKNKNAKWAEKKQRKASAKPAEPLAPELQILVDLALEYVNENRLENVLSKIGAVTIKDFGRVLGLFNKDVYADFNKENADRLAGVDKADLKRINKGFGREAANLVRVRLLQ</sequence>
<accession>A0A5C7FVE6</accession>
<dbReference type="InterPro" id="IPR021122">
    <property type="entry name" value="RNA_ligase_dom_REL/Rnl2"/>
</dbReference>
<dbReference type="EMBL" id="VOXD01000006">
    <property type="protein sequence ID" value="TXF90589.1"/>
    <property type="molecule type" value="Genomic_DNA"/>
</dbReference>
<proteinExistence type="predicted"/>
<dbReference type="Pfam" id="PF18043">
    <property type="entry name" value="T4_Rnl2_C"/>
    <property type="match status" value="1"/>
</dbReference>
<evidence type="ECO:0000259" key="1">
    <source>
        <dbReference type="Pfam" id="PF09414"/>
    </source>
</evidence>
<organism evidence="3 4">
    <name type="scientific">Neolewinella aurantiaca</name>
    <dbReference type="NCBI Taxonomy" id="2602767"/>
    <lineage>
        <taxon>Bacteria</taxon>
        <taxon>Pseudomonadati</taxon>
        <taxon>Bacteroidota</taxon>
        <taxon>Saprospiria</taxon>
        <taxon>Saprospirales</taxon>
        <taxon>Lewinellaceae</taxon>
        <taxon>Neolewinella</taxon>
    </lineage>
</organism>
<dbReference type="Pfam" id="PF09414">
    <property type="entry name" value="RNA_ligase"/>
    <property type="match status" value="1"/>
</dbReference>
<keyword evidence="4" id="KW-1185">Reference proteome</keyword>
<dbReference type="Proteomes" id="UP000321907">
    <property type="component" value="Unassembled WGS sequence"/>
</dbReference>
<evidence type="ECO:0000313" key="4">
    <source>
        <dbReference type="Proteomes" id="UP000321907"/>
    </source>
</evidence>
<feature type="domain" description="RNA ligase" evidence="1">
    <location>
        <begin position="29"/>
        <end position="221"/>
    </location>
</feature>
<dbReference type="OrthoDB" id="1060685at2"/>
<reference evidence="3 4" key="1">
    <citation type="submission" date="2019-08" db="EMBL/GenBank/DDBJ databases">
        <title>Lewinella sp. strain SSH13 Genome sequencing and assembly.</title>
        <authorList>
            <person name="Kim I."/>
        </authorList>
    </citation>
    <scope>NUCLEOTIDE SEQUENCE [LARGE SCALE GENOMIC DNA]</scope>
    <source>
        <strain evidence="3 4">SSH13</strain>
    </source>
</reference>
<feature type="domain" description="RNA ligase 2 C-terminal" evidence="2">
    <location>
        <begin position="250"/>
        <end position="320"/>
    </location>
</feature>
<evidence type="ECO:0000313" key="3">
    <source>
        <dbReference type="EMBL" id="TXF90589.1"/>
    </source>
</evidence>
<dbReference type="Gene3D" id="1.10.10.1810">
    <property type="entry name" value="RNA ligase"/>
    <property type="match status" value="1"/>
</dbReference>
<dbReference type="InterPro" id="IPR041948">
    <property type="entry name" value="Rnl1/2_C_sf"/>
</dbReference>
<dbReference type="SUPFAM" id="SSF56091">
    <property type="entry name" value="DNA ligase/mRNA capping enzyme, catalytic domain"/>
    <property type="match status" value="1"/>
</dbReference>
<dbReference type="InterPro" id="IPR040609">
    <property type="entry name" value="Rnl2_C"/>
</dbReference>
<dbReference type="Gene3D" id="3.30.1490.70">
    <property type="match status" value="1"/>
</dbReference>
<gene>
    <name evidence="3" type="ORF">FUA23_05710</name>
</gene>
<comment type="caution">
    <text evidence="3">The sequence shown here is derived from an EMBL/GenBank/DDBJ whole genome shotgun (WGS) entry which is preliminary data.</text>
</comment>
<evidence type="ECO:0000259" key="2">
    <source>
        <dbReference type="Pfam" id="PF18043"/>
    </source>
</evidence>
<dbReference type="Gene3D" id="3.30.470.30">
    <property type="entry name" value="DNA ligase/mRNA capping enzyme"/>
    <property type="match status" value="1"/>
</dbReference>
<dbReference type="AlphaFoldDB" id="A0A5C7FVE6"/>
<evidence type="ECO:0008006" key="5">
    <source>
        <dbReference type="Google" id="ProtNLM"/>
    </source>
</evidence>
<name>A0A5C7FVE6_9BACT</name>
<dbReference type="RefSeq" id="WP_147929761.1">
    <property type="nucleotide sequence ID" value="NZ_VOXD01000006.1"/>
</dbReference>